<comment type="caution">
    <text evidence="1">The sequence shown here is derived from an EMBL/GenBank/DDBJ whole genome shotgun (WGS) entry which is preliminary data.</text>
</comment>
<keyword evidence="2" id="KW-1185">Reference proteome</keyword>
<protein>
    <submittedName>
        <fullName evidence="1">Uncharacterized protein</fullName>
    </submittedName>
</protein>
<reference evidence="1" key="1">
    <citation type="journal article" date="2023" name="Insect Mol. Biol.">
        <title>Genome sequencing provides insights into the evolution of gene families encoding plant cell wall-degrading enzymes in longhorned beetles.</title>
        <authorList>
            <person name="Shin N.R."/>
            <person name="Okamura Y."/>
            <person name="Kirsch R."/>
            <person name="Pauchet Y."/>
        </authorList>
    </citation>
    <scope>NUCLEOTIDE SEQUENCE</scope>
    <source>
        <strain evidence="1">AMC_N1</strain>
    </source>
</reference>
<proteinExistence type="predicted"/>
<name>A0AAV8YRN4_9CUCU</name>
<evidence type="ECO:0000313" key="2">
    <source>
        <dbReference type="Proteomes" id="UP001162162"/>
    </source>
</evidence>
<dbReference type="AlphaFoldDB" id="A0AAV8YRN4"/>
<organism evidence="1 2">
    <name type="scientific">Aromia moschata</name>
    <dbReference type="NCBI Taxonomy" id="1265417"/>
    <lineage>
        <taxon>Eukaryota</taxon>
        <taxon>Metazoa</taxon>
        <taxon>Ecdysozoa</taxon>
        <taxon>Arthropoda</taxon>
        <taxon>Hexapoda</taxon>
        <taxon>Insecta</taxon>
        <taxon>Pterygota</taxon>
        <taxon>Neoptera</taxon>
        <taxon>Endopterygota</taxon>
        <taxon>Coleoptera</taxon>
        <taxon>Polyphaga</taxon>
        <taxon>Cucujiformia</taxon>
        <taxon>Chrysomeloidea</taxon>
        <taxon>Cerambycidae</taxon>
        <taxon>Cerambycinae</taxon>
        <taxon>Callichromatini</taxon>
        <taxon>Aromia</taxon>
    </lineage>
</organism>
<evidence type="ECO:0000313" key="1">
    <source>
        <dbReference type="EMBL" id="KAJ8953313.1"/>
    </source>
</evidence>
<accession>A0AAV8YRN4</accession>
<dbReference type="Proteomes" id="UP001162162">
    <property type="component" value="Unassembled WGS sequence"/>
</dbReference>
<gene>
    <name evidence="1" type="ORF">NQ318_012107</name>
</gene>
<dbReference type="EMBL" id="JAPWTK010000057">
    <property type="protein sequence ID" value="KAJ8953313.1"/>
    <property type="molecule type" value="Genomic_DNA"/>
</dbReference>
<sequence>MYFIATVVCAVSIGCAPKKEVVELFNETHPDRHPISQSMVSNIESKYRNFGHFRDLPKSGRLENQKKINLMFCWQYRKIINQHLTNWLLISI</sequence>